<proteinExistence type="inferred from homology"/>
<evidence type="ECO:0000256" key="6">
    <source>
        <dbReference type="ARBA" id="ARBA00023065"/>
    </source>
</evidence>
<dbReference type="PANTHER" id="PTHR10125">
    <property type="entry name" value="P2X PURINOCEPTOR"/>
    <property type="match status" value="1"/>
</dbReference>
<comment type="subcellular location">
    <subcellularLocation>
        <location evidence="1">Endomembrane system</location>
    </subcellularLocation>
</comment>
<reference evidence="10" key="3">
    <citation type="submission" date="2025-09" db="UniProtKB">
        <authorList>
            <consortium name="Ensembl"/>
        </authorList>
    </citation>
    <scope>IDENTIFICATION</scope>
</reference>
<keyword evidence="5" id="KW-1133">Transmembrane helix</keyword>
<evidence type="ECO:0000313" key="11">
    <source>
        <dbReference type="Proteomes" id="UP000694387"/>
    </source>
</evidence>
<dbReference type="Proteomes" id="UP000694387">
    <property type="component" value="Chromosome 8"/>
</dbReference>
<dbReference type="PANTHER" id="PTHR10125:SF21">
    <property type="entry name" value="P2X PURINOCEPTOR 6"/>
    <property type="match status" value="1"/>
</dbReference>
<dbReference type="GO" id="GO:0098794">
    <property type="term" value="C:postsynapse"/>
    <property type="evidence" value="ECO:0007669"/>
    <property type="project" value="GOC"/>
</dbReference>
<comment type="similarity">
    <text evidence="2">Belongs to the P2X receptor family.</text>
</comment>
<keyword evidence="9" id="KW-0407">Ion channel</keyword>
<dbReference type="GO" id="GO:0012505">
    <property type="term" value="C:endomembrane system"/>
    <property type="evidence" value="ECO:0007669"/>
    <property type="project" value="UniProtKB-SubCell"/>
</dbReference>
<dbReference type="GO" id="GO:0070588">
    <property type="term" value="P:calcium ion transmembrane transport"/>
    <property type="evidence" value="ECO:0007669"/>
    <property type="project" value="TreeGrafter"/>
</dbReference>
<organism evidence="10 11">
    <name type="scientific">Equus asinus</name>
    <name type="common">Donkey</name>
    <name type="synonym">Equus africanus asinus</name>
    <dbReference type="NCBI Taxonomy" id="9793"/>
    <lineage>
        <taxon>Eukaryota</taxon>
        <taxon>Metazoa</taxon>
        <taxon>Chordata</taxon>
        <taxon>Craniata</taxon>
        <taxon>Vertebrata</taxon>
        <taxon>Euteleostomi</taxon>
        <taxon>Mammalia</taxon>
        <taxon>Eutheria</taxon>
        <taxon>Laurasiatheria</taxon>
        <taxon>Perissodactyla</taxon>
        <taxon>Equidae</taxon>
        <taxon>Equus</taxon>
    </lineage>
</organism>
<accession>A0A9L0JDI1</accession>
<dbReference type="GeneTree" id="ENSGT00940000166265"/>
<keyword evidence="8" id="KW-1071">Ligand-gated ion channel</keyword>
<name>A0A9L0JDI1_EQUAS</name>
<protein>
    <submittedName>
        <fullName evidence="10">Uncharacterized protein</fullName>
    </submittedName>
</protein>
<evidence type="ECO:0000256" key="5">
    <source>
        <dbReference type="ARBA" id="ARBA00022989"/>
    </source>
</evidence>
<keyword evidence="11" id="KW-1185">Reference proteome</keyword>
<evidence type="ECO:0000256" key="7">
    <source>
        <dbReference type="ARBA" id="ARBA00023136"/>
    </source>
</evidence>
<dbReference type="InterPro" id="IPR027309">
    <property type="entry name" value="P2X_extracellular_dom_sf"/>
</dbReference>
<dbReference type="Ensembl" id="ENSEAST00005047272.1">
    <property type="protein sequence ID" value="ENSEASP00005047285.1"/>
    <property type="gene ID" value="ENSEASG00005028073.1"/>
</dbReference>
<keyword evidence="7" id="KW-0472">Membrane</keyword>
<dbReference type="Pfam" id="PF00864">
    <property type="entry name" value="P2X_receptor"/>
    <property type="match status" value="1"/>
</dbReference>
<evidence type="ECO:0000256" key="4">
    <source>
        <dbReference type="ARBA" id="ARBA00022692"/>
    </source>
</evidence>
<keyword evidence="4" id="KW-0812">Transmembrane</keyword>
<dbReference type="InterPro" id="IPR059116">
    <property type="entry name" value="P2X_receptor"/>
</dbReference>
<evidence type="ECO:0000256" key="2">
    <source>
        <dbReference type="ARBA" id="ARBA00009848"/>
    </source>
</evidence>
<dbReference type="Gene3D" id="2.60.490.10">
    <property type="entry name" value="atp-gated p2x4 ion channel domain"/>
    <property type="match status" value="1"/>
</dbReference>
<dbReference type="GO" id="GO:0005886">
    <property type="term" value="C:plasma membrane"/>
    <property type="evidence" value="ECO:0007669"/>
    <property type="project" value="TreeGrafter"/>
</dbReference>
<evidence type="ECO:0000256" key="1">
    <source>
        <dbReference type="ARBA" id="ARBA00004308"/>
    </source>
</evidence>
<dbReference type="AlphaFoldDB" id="A0A9L0JDI1"/>
<reference evidence="10" key="2">
    <citation type="submission" date="2025-08" db="UniProtKB">
        <authorList>
            <consortium name="Ensembl"/>
        </authorList>
    </citation>
    <scope>IDENTIFICATION</scope>
</reference>
<evidence type="ECO:0000256" key="9">
    <source>
        <dbReference type="ARBA" id="ARBA00023303"/>
    </source>
</evidence>
<dbReference type="GO" id="GO:0004931">
    <property type="term" value="F:extracellularly ATP-gated monoatomic cation channel activity"/>
    <property type="evidence" value="ECO:0007669"/>
    <property type="project" value="TreeGrafter"/>
</dbReference>
<keyword evidence="3" id="KW-0813">Transport</keyword>
<reference evidence="10 11" key="1">
    <citation type="journal article" date="2020" name="Nat. Commun.">
        <title>Donkey genomes provide new insights into domestication and selection for coat color.</title>
        <authorList>
            <person name="Wang"/>
            <person name="C."/>
            <person name="Li"/>
            <person name="H."/>
            <person name="Guo"/>
            <person name="Y."/>
            <person name="Huang"/>
            <person name="J."/>
            <person name="Sun"/>
            <person name="Y."/>
            <person name="Min"/>
            <person name="J."/>
            <person name="Wang"/>
            <person name="J."/>
            <person name="Fang"/>
            <person name="X."/>
            <person name="Zhao"/>
            <person name="Z."/>
            <person name="Wang"/>
            <person name="S."/>
            <person name="Zhang"/>
            <person name="Y."/>
            <person name="Liu"/>
            <person name="Q."/>
            <person name="Jiang"/>
            <person name="Q."/>
            <person name="Wang"/>
            <person name="X."/>
            <person name="Guo"/>
            <person name="Y."/>
            <person name="Yang"/>
            <person name="C."/>
            <person name="Wang"/>
            <person name="Y."/>
            <person name="Tian"/>
            <person name="F."/>
            <person name="Zhuang"/>
            <person name="G."/>
            <person name="Fan"/>
            <person name="Y."/>
            <person name="Gao"/>
            <person name="Q."/>
            <person name="Li"/>
            <person name="Y."/>
            <person name="Ju"/>
            <person name="Z."/>
            <person name="Li"/>
            <person name="J."/>
            <person name="Li"/>
            <person name="R."/>
            <person name="Hou"/>
            <person name="M."/>
            <person name="Yang"/>
            <person name="G."/>
            <person name="Liu"/>
            <person name="G."/>
            <person name="Liu"/>
            <person name="W."/>
            <person name="Guo"/>
            <person name="J."/>
            <person name="Pan"/>
            <person name="S."/>
            <person name="Fan"/>
            <person name="G."/>
            <person name="Zhang"/>
            <person name="W."/>
            <person name="Zhang"/>
            <person name="R."/>
            <person name="Yu"/>
            <person name="J."/>
            <person name="Zhang"/>
            <person name="X."/>
            <person name="Yin"/>
            <person name="Q."/>
            <person name="Ji"/>
            <person name="C."/>
            <person name="Jin"/>
            <person name="Y."/>
            <person name="Yue"/>
            <person name="G."/>
            <person name="Liu"/>
            <person name="M."/>
            <person name="Xu"/>
            <person name="J."/>
            <person name="Liu"/>
            <person name="S."/>
            <person name="Jordana"/>
            <person name="J."/>
            <person name="Noce"/>
            <person name="A."/>
            <person name="Amills"/>
            <person name="M."/>
            <person name="Wu"/>
            <person name="D.D."/>
            <person name="Li"/>
            <person name="S."/>
            <person name="Zhou"/>
            <person name="X. and Zhong"/>
            <person name="J."/>
        </authorList>
    </citation>
    <scope>NUCLEOTIDE SEQUENCE [LARGE SCALE GENOMIC DNA]</scope>
</reference>
<keyword evidence="6" id="KW-0406">Ion transport</keyword>
<evidence type="ECO:0000256" key="8">
    <source>
        <dbReference type="ARBA" id="ARBA00023286"/>
    </source>
</evidence>
<sequence length="119" mass="12594">MGVGTEGSPGAGTGWGFLDYKTKKYVMTRKWRVGYQEQALDPQVSVITKLKGVYVTQMEELGNQLWVVADFVKPPQVGVCVLLPGADTSDPSPVVSVCKRGCDARGAAGTVTGPCSGRT</sequence>
<evidence type="ECO:0000313" key="10">
    <source>
        <dbReference type="Ensembl" id="ENSEASP00005047285.1"/>
    </source>
</evidence>
<evidence type="ECO:0000256" key="3">
    <source>
        <dbReference type="ARBA" id="ARBA00022448"/>
    </source>
</evidence>